<dbReference type="EMBL" id="JAQPYX010000063">
    <property type="protein sequence ID" value="MDC7149189.1"/>
    <property type="molecule type" value="Genomic_DNA"/>
</dbReference>
<dbReference type="RefSeq" id="WP_272696950.1">
    <property type="nucleotide sequence ID" value="NZ_JAQPYW010000080.1"/>
</dbReference>
<accession>A0AAW6I3G2</accession>
<evidence type="ECO:0000313" key="2">
    <source>
        <dbReference type="Proteomes" id="UP001213646"/>
    </source>
</evidence>
<name>A0AAW6I3G2_9BACT</name>
<organism evidence="1 2">
    <name type="scientific">Parabacteroides johnsonii</name>
    <dbReference type="NCBI Taxonomy" id="387661"/>
    <lineage>
        <taxon>Bacteria</taxon>
        <taxon>Pseudomonadati</taxon>
        <taxon>Bacteroidota</taxon>
        <taxon>Bacteroidia</taxon>
        <taxon>Bacteroidales</taxon>
        <taxon>Tannerellaceae</taxon>
        <taxon>Parabacteroides</taxon>
    </lineage>
</organism>
<dbReference type="AlphaFoldDB" id="A0AAW6I3G2"/>
<reference evidence="1" key="1">
    <citation type="submission" date="2023-01" db="EMBL/GenBank/DDBJ databases">
        <title>Exploring GABA producing Bacteroides strains toward improving mental health.</title>
        <authorList>
            <person name="Yousuf B."/>
            <person name="Bouhlel N.E."/>
            <person name="Mottawea W."/>
            <person name="Hammami R."/>
        </authorList>
    </citation>
    <scope>NUCLEOTIDE SEQUENCE</scope>
    <source>
        <strain evidence="1">UO.H1047</strain>
    </source>
</reference>
<proteinExistence type="predicted"/>
<protein>
    <submittedName>
        <fullName evidence="1">Uncharacterized protein</fullName>
    </submittedName>
</protein>
<sequence length="87" mass="10150">MEWPKELLEIFDDPLLDDVRPKAVAPTSNDRMAHRLIEISDWVEAHGREPQPNGDLNEKMLFASLKKIRSEANNYSLKMFDRLNLLD</sequence>
<gene>
    <name evidence="1" type="ORF">PQG89_07075</name>
</gene>
<dbReference type="Proteomes" id="UP001213646">
    <property type="component" value="Unassembled WGS sequence"/>
</dbReference>
<evidence type="ECO:0000313" key="1">
    <source>
        <dbReference type="EMBL" id="MDC7149189.1"/>
    </source>
</evidence>
<comment type="caution">
    <text evidence="1">The sequence shown here is derived from an EMBL/GenBank/DDBJ whole genome shotgun (WGS) entry which is preliminary data.</text>
</comment>